<name>A0A6A4H314_9AGAR</name>
<gene>
    <name evidence="1" type="ORF">BT96DRAFT_924698</name>
</gene>
<organism evidence="1 2">
    <name type="scientific">Gymnopus androsaceus JB14</name>
    <dbReference type="NCBI Taxonomy" id="1447944"/>
    <lineage>
        <taxon>Eukaryota</taxon>
        <taxon>Fungi</taxon>
        <taxon>Dikarya</taxon>
        <taxon>Basidiomycota</taxon>
        <taxon>Agaricomycotina</taxon>
        <taxon>Agaricomycetes</taxon>
        <taxon>Agaricomycetidae</taxon>
        <taxon>Agaricales</taxon>
        <taxon>Marasmiineae</taxon>
        <taxon>Omphalotaceae</taxon>
        <taxon>Gymnopus</taxon>
    </lineage>
</organism>
<evidence type="ECO:0000313" key="1">
    <source>
        <dbReference type="EMBL" id="KAE9392461.1"/>
    </source>
</evidence>
<evidence type="ECO:0000313" key="2">
    <source>
        <dbReference type="Proteomes" id="UP000799118"/>
    </source>
</evidence>
<feature type="non-terminal residue" evidence="1">
    <location>
        <position position="174"/>
    </location>
</feature>
<reference evidence="1" key="1">
    <citation type="journal article" date="2019" name="Environ. Microbiol.">
        <title>Fungal ecological strategies reflected in gene transcription - a case study of two litter decomposers.</title>
        <authorList>
            <person name="Barbi F."/>
            <person name="Kohler A."/>
            <person name="Barry K."/>
            <person name="Baskaran P."/>
            <person name="Daum C."/>
            <person name="Fauchery L."/>
            <person name="Ihrmark K."/>
            <person name="Kuo A."/>
            <person name="LaButti K."/>
            <person name="Lipzen A."/>
            <person name="Morin E."/>
            <person name="Grigoriev I.V."/>
            <person name="Henrissat B."/>
            <person name="Lindahl B."/>
            <person name="Martin F."/>
        </authorList>
    </citation>
    <scope>NUCLEOTIDE SEQUENCE</scope>
    <source>
        <strain evidence="1">JB14</strain>
    </source>
</reference>
<accession>A0A6A4H314</accession>
<protein>
    <submittedName>
        <fullName evidence="1">Uncharacterized protein</fullName>
    </submittedName>
</protein>
<dbReference type="EMBL" id="ML769595">
    <property type="protein sequence ID" value="KAE9392461.1"/>
    <property type="molecule type" value="Genomic_DNA"/>
</dbReference>
<keyword evidence="2" id="KW-1185">Reference proteome</keyword>
<dbReference type="AlphaFoldDB" id="A0A6A4H314"/>
<dbReference type="Proteomes" id="UP000799118">
    <property type="component" value="Unassembled WGS sequence"/>
</dbReference>
<sequence>MLTPSVPARNANQPELVAGSFISNLAWVAWGKGIVEVGDEVEEKMKVKDSGDVSFLLRYKRGFGWKDRVTCSSQAVGYTLVDELLPRLPASKYENKPALKTIHNNLNLFQIPHFKEMLRAHPNHVGISKTPLSLSPYPLALLQYPLYRMHSSHTYSRSSHLPDILFVHRTVYKP</sequence>
<proteinExistence type="predicted"/>